<accession>C7NG91</accession>
<name>C7NG91_KYTSD</name>
<dbReference type="eggNOG" id="ENOG50332VJ">
    <property type="taxonomic scope" value="Bacteria"/>
</dbReference>
<sequence>MATQASTTNHSTQGPQRTTVTDGERTIGQIVSDATTNAQSLVRDEIALAKAEINADVQKGVKTGIGFGIAAFFGVFAFMMFLFAAAWGIATVLPTWAAFLIVGGVLLLITIVGALFGMAQMKKIKGKPEQAIAAAQRTQHTLTDAANPKATTPRR</sequence>
<feature type="compositionally biased region" description="Polar residues" evidence="1">
    <location>
        <begin position="1"/>
        <end position="21"/>
    </location>
</feature>
<dbReference type="HOGENOM" id="CLU_106273_2_2_11"/>
<feature type="transmembrane region" description="Helical" evidence="2">
    <location>
        <begin position="67"/>
        <end position="90"/>
    </location>
</feature>
<gene>
    <name evidence="3" type="ordered locus">Ksed_25370</name>
</gene>
<keyword evidence="2" id="KW-0812">Transmembrane</keyword>
<dbReference type="Pfam" id="PF07332">
    <property type="entry name" value="Phage_holin_3_6"/>
    <property type="match status" value="1"/>
</dbReference>
<dbReference type="EMBL" id="CP001686">
    <property type="protein sequence ID" value="ACV07500.1"/>
    <property type="molecule type" value="Genomic_DNA"/>
</dbReference>
<organism evidence="3 4">
    <name type="scientific">Kytococcus sedentarius (strain ATCC 14392 / DSM 20547 / JCM 11482 / CCUG 33030 / NBRC 15357 / NCTC 11040 / CCM 314 / 541)</name>
    <name type="common">Micrococcus sedentarius</name>
    <dbReference type="NCBI Taxonomy" id="478801"/>
    <lineage>
        <taxon>Bacteria</taxon>
        <taxon>Bacillati</taxon>
        <taxon>Actinomycetota</taxon>
        <taxon>Actinomycetes</taxon>
        <taxon>Micrococcales</taxon>
        <taxon>Kytococcaceae</taxon>
        <taxon>Kytococcus</taxon>
    </lineage>
</organism>
<keyword evidence="4" id="KW-1185">Reference proteome</keyword>
<evidence type="ECO:0000313" key="3">
    <source>
        <dbReference type="EMBL" id="ACV07500.1"/>
    </source>
</evidence>
<evidence type="ECO:0000313" key="4">
    <source>
        <dbReference type="Proteomes" id="UP000006666"/>
    </source>
</evidence>
<feature type="region of interest" description="Disordered" evidence="1">
    <location>
        <begin position="1"/>
        <end position="22"/>
    </location>
</feature>
<feature type="transmembrane region" description="Helical" evidence="2">
    <location>
        <begin position="96"/>
        <end position="117"/>
    </location>
</feature>
<dbReference type="RefSeq" id="WP_015780426.1">
    <property type="nucleotide sequence ID" value="NC_013169.1"/>
</dbReference>
<evidence type="ECO:0000256" key="2">
    <source>
        <dbReference type="SAM" id="Phobius"/>
    </source>
</evidence>
<dbReference type="Proteomes" id="UP000006666">
    <property type="component" value="Chromosome"/>
</dbReference>
<proteinExistence type="predicted"/>
<evidence type="ECO:0008006" key="5">
    <source>
        <dbReference type="Google" id="ProtNLM"/>
    </source>
</evidence>
<reference evidence="3 4" key="1">
    <citation type="journal article" date="2009" name="Stand. Genomic Sci.">
        <title>Complete genome sequence of Kytococcus sedentarius type strain (541).</title>
        <authorList>
            <person name="Sims D."/>
            <person name="Brettin T."/>
            <person name="Detter J.C."/>
            <person name="Han C."/>
            <person name="Lapidus A."/>
            <person name="Copeland A."/>
            <person name="Glavina Del Rio T."/>
            <person name="Nolan M."/>
            <person name="Chen F."/>
            <person name="Lucas S."/>
            <person name="Tice H."/>
            <person name="Cheng J.F."/>
            <person name="Bruce D."/>
            <person name="Goodwin L."/>
            <person name="Pitluck S."/>
            <person name="Ovchinnikova G."/>
            <person name="Pati A."/>
            <person name="Ivanova N."/>
            <person name="Mavrommatis K."/>
            <person name="Chen A."/>
            <person name="Palaniappan K."/>
            <person name="D'haeseleer P."/>
            <person name="Chain P."/>
            <person name="Bristow J."/>
            <person name="Eisen J.A."/>
            <person name="Markowitz V."/>
            <person name="Hugenholtz P."/>
            <person name="Schneider S."/>
            <person name="Goker M."/>
            <person name="Pukall R."/>
            <person name="Kyrpides N.C."/>
            <person name="Klenk H.P."/>
        </authorList>
    </citation>
    <scope>NUCLEOTIDE SEQUENCE [LARGE SCALE GENOMIC DNA]</scope>
    <source>
        <strain evidence="4">ATCC 14392 / DSM 20547 / JCM 11482 / CCUG 33030 / NBRC 15357 / NCTC 11040 / CCM 314 / 541</strain>
    </source>
</reference>
<dbReference type="KEGG" id="kse:Ksed_25370"/>
<protein>
    <recommendedName>
        <fullName evidence="5">Phage holin family protein</fullName>
    </recommendedName>
</protein>
<dbReference type="InterPro" id="IPR009937">
    <property type="entry name" value="Phage_holin_3_6"/>
</dbReference>
<evidence type="ECO:0000256" key="1">
    <source>
        <dbReference type="SAM" id="MobiDB-lite"/>
    </source>
</evidence>
<keyword evidence="2" id="KW-1133">Transmembrane helix</keyword>
<keyword evidence="2" id="KW-0472">Membrane</keyword>
<dbReference type="AlphaFoldDB" id="C7NG91"/>